<keyword evidence="1" id="KW-0433">Leucine-rich repeat</keyword>
<dbReference type="Pfam" id="PF13855">
    <property type="entry name" value="LRR_8"/>
    <property type="match status" value="1"/>
</dbReference>
<dbReference type="InterPro" id="IPR032675">
    <property type="entry name" value="LRR_dom_sf"/>
</dbReference>
<dbReference type="OMA" id="DNWLRVS"/>
<keyword evidence="5" id="KW-1185">Reference proteome</keyword>
<keyword evidence="3" id="KW-0677">Repeat</keyword>
<evidence type="ECO:0000256" key="1">
    <source>
        <dbReference type="ARBA" id="ARBA00022614"/>
    </source>
</evidence>
<reference evidence="4 5" key="1">
    <citation type="journal article" date="2007" name="Nature">
        <title>Evolution of genes and genomes on the Drosophila phylogeny.</title>
        <authorList>
            <consortium name="Drosophila 12 Genomes Consortium"/>
            <person name="Clark A.G."/>
            <person name="Eisen M.B."/>
            <person name="Smith D.R."/>
            <person name="Bergman C.M."/>
            <person name="Oliver B."/>
            <person name="Markow T.A."/>
            <person name="Kaufman T.C."/>
            <person name="Kellis M."/>
            <person name="Gelbart W."/>
            <person name="Iyer V.N."/>
            <person name="Pollard D.A."/>
            <person name="Sackton T.B."/>
            <person name="Larracuente A.M."/>
            <person name="Singh N.D."/>
            <person name="Abad J.P."/>
            <person name="Abt D.N."/>
            <person name="Adryan B."/>
            <person name="Aguade M."/>
            <person name="Akashi H."/>
            <person name="Anderson W.W."/>
            <person name="Aquadro C.F."/>
            <person name="Ardell D.H."/>
            <person name="Arguello R."/>
            <person name="Artieri C.G."/>
            <person name="Barbash D.A."/>
            <person name="Barker D."/>
            <person name="Barsanti P."/>
            <person name="Batterham P."/>
            <person name="Batzoglou S."/>
            <person name="Begun D."/>
            <person name="Bhutkar A."/>
            <person name="Blanco E."/>
            <person name="Bosak S.A."/>
            <person name="Bradley R.K."/>
            <person name="Brand A.D."/>
            <person name="Brent M.R."/>
            <person name="Brooks A.N."/>
            <person name="Brown R.H."/>
            <person name="Butlin R.K."/>
            <person name="Caggese C."/>
            <person name="Calvi B.R."/>
            <person name="Bernardo de Carvalho A."/>
            <person name="Caspi A."/>
            <person name="Castrezana S."/>
            <person name="Celniker S.E."/>
            <person name="Chang J.L."/>
            <person name="Chapple C."/>
            <person name="Chatterji S."/>
            <person name="Chinwalla A."/>
            <person name="Civetta A."/>
            <person name="Clifton S.W."/>
            <person name="Comeron J.M."/>
            <person name="Costello J.C."/>
            <person name="Coyne J.A."/>
            <person name="Daub J."/>
            <person name="David R.G."/>
            <person name="Delcher A.L."/>
            <person name="Delehaunty K."/>
            <person name="Do C.B."/>
            <person name="Ebling H."/>
            <person name="Edwards K."/>
            <person name="Eickbush T."/>
            <person name="Evans J.D."/>
            <person name="Filipski A."/>
            <person name="Findeiss S."/>
            <person name="Freyhult E."/>
            <person name="Fulton L."/>
            <person name="Fulton R."/>
            <person name="Garcia A.C."/>
            <person name="Gardiner A."/>
            <person name="Garfield D.A."/>
            <person name="Garvin B.E."/>
            <person name="Gibson G."/>
            <person name="Gilbert D."/>
            <person name="Gnerre S."/>
            <person name="Godfrey J."/>
            <person name="Good R."/>
            <person name="Gotea V."/>
            <person name="Gravely B."/>
            <person name="Greenberg A.J."/>
            <person name="Griffiths-Jones S."/>
            <person name="Gross S."/>
            <person name="Guigo R."/>
            <person name="Gustafson E.A."/>
            <person name="Haerty W."/>
            <person name="Hahn M.W."/>
            <person name="Halligan D.L."/>
            <person name="Halpern A.L."/>
            <person name="Halter G.M."/>
            <person name="Han M.V."/>
            <person name="Heger A."/>
            <person name="Hillier L."/>
            <person name="Hinrichs A.S."/>
            <person name="Holmes I."/>
            <person name="Hoskins R.A."/>
            <person name="Hubisz M.J."/>
            <person name="Hultmark D."/>
            <person name="Huntley M.A."/>
            <person name="Jaffe D.B."/>
            <person name="Jagadeeshan S."/>
            <person name="Jeck W.R."/>
            <person name="Johnson J."/>
            <person name="Jones C.D."/>
            <person name="Jordan W.C."/>
            <person name="Karpen G.H."/>
            <person name="Kataoka E."/>
            <person name="Keightley P.D."/>
            <person name="Kheradpour P."/>
            <person name="Kirkness E.F."/>
            <person name="Koerich L.B."/>
            <person name="Kristiansen K."/>
            <person name="Kudrna D."/>
            <person name="Kulathinal R.J."/>
            <person name="Kumar S."/>
            <person name="Kwok R."/>
            <person name="Lander E."/>
            <person name="Langley C.H."/>
            <person name="Lapoint R."/>
            <person name="Lazzaro B.P."/>
            <person name="Lee S.J."/>
            <person name="Levesque L."/>
            <person name="Li R."/>
            <person name="Lin C.F."/>
            <person name="Lin M.F."/>
            <person name="Lindblad-Toh K."/>
            <person name="Llopart A."/>
            <person name="Long M."/>
            <person name="Low L."/>
            <person name="Lozovsky E."/>
            <person name="Lu J."/>
            <person name="Luo M."/>
            <person name="Machado C.A."/>
            <person name="Makalowski W."/>
            <person name="Marzo M."/>
            <person name="Matsuda M."/>
            <person name="Matzkin L."/>
            <person name="McAllister B."/>
            <person name="McBride C.S."/>
            <person name="McKernan B."/>
            <person name="McKernan K."/>
            <person name="Mendez-Lago M."/>
            <person name="Minx P."/>
            <person name="Mollenhauer M.U."/>
            <person name="Montooth K."/>
            <person name="Mount S.M."/>
            <person name="Mu X."/>
            <person name="Myers E."/>
            <person name="Negre B."/>
            <person name="Newfeld S."/>
            <person name="Nielsen R."/>
            <person name="Noor M.A."/>
            <person name="O'Grady P."/>
            <person name="Pachter L."/>
            <person name="Papaceit M."/>
            <person name="Parisi M.J."/>
            <person name="Parisi M."/>
            <person name="Parts L."/>
            <person name="Pedersen J.S."/>
            <person name="Pesole G."/>
            <person name="Phillippy A.M."/>
            <person name="Ponting C.P."/>
            <person name="Pop M."/>
            <person name="Porcelli D."/>
            <person name="Powell J.R."/>
            <person name="Prohaska S."/>
            <person name="Pruitt K."/>
            <person name="Puig M."/>
            <person name="Quesneville H."/>
            <person name="Ram K.R."/>
            <person name="Rand D."/>
            <person name="Rasmussen M.D."/>
            <person name="Reed L.K."/>
            <person name="Reenan R."/>
            <person name="Reily A."/>
            <person name="Remington K.A."/>
            <person name="Rieger T.T."/>
            <person name="Ritchie M.G."/>
            <person name="Robin C."/>
            <person name="Rogers Y.H."/>
            <person name="Rohde C."/>
            <person name="Rozas J."/>
            <person name="Rubenfield M.J."/>
            <person name="Ruiz A."/>
            <person name="Russo S."/>
            <person name="Salzberg S.L."/>
            <person name="Sanchez-Gracia A."/>
            <person name="Saranga D.J."/>
            <person name="Sato H."/>
            <person name="Schaeffer S.W."/>
            <person name="Schatz M.C."/>
            <person name="Schlenke T."/>
            <person name="Schwartz R."/>
            <person name="Segarra C."/>
            <person name="Singh R.S."/>
            <person name="Sirot L."/>
            <person name="Sirota M."/>
            <person name="Sisneros N.B."/>
            <person name="Smith C.D."/>
            <person name="Smith T.F."/>
            <person name="Spieth J."/>
            <person name="Stage D.E."/>
            <person name="Stark A."/>
            <person name="Stephan W."/>
            <person name="Strausberg R.L."/>
            <person name="Strempel S."/>
            <person name="Sturgill D."/>
            <person name="Sutton G."/>
            <person name="Sutton G.G."/>
            <person name="Tao W."/>
            <person name="Teichmann S."/>
            <person name="Tobari Y.N."/>
            <person name="Tomimura Y."/>
            <person name="Tsolas J.M."/>
            <person name="Valente V.L."/>
            <person name="Venter E."/>
            <person name="Venter J.C."/>
            <person name="Vicario S."/>
            <person name="Vieira F.G."/>
            <person name="Vilella A.J."/>
            <person name="Villasante A."/>
            <person name="Walenz B."/>
            <person name="Wang J."/>
            <person name="Wasserman M."/>
            <person name="Watts T."/>
            <person name="Wilson D."/>
            <person name="Wilson R.K."/>
            <person name="Wing R.A."/>
            <person name="Wolfner M.F."/>
            <person name="Wong A."/>
            <person name="Wong G.K."/>
            <person name="Wu C.I."/>
            <person name="Wu G."/>
            <person name="Yamamoto D."/>
            <person name="Yang H.P."/>
            <person name="Yang S.P."/>
            <person name="Yorke J.A."/>
            <person name="Yoshida K."/>
            <person name="Zdobnov E."/>
            <person name="Zhang P."/>
            <person name="Zhang Y."/>
            <person name="Zimin A.V."/>
            <person name="Baldwin J."/>
            <person name="Abdouelleil A."/>
            <person name="Abdulkadir J."/>
            <person name="Abebe A."/>
            <person name="Abera B."/>
            <person name="Abreu J."/>
            <person name="Acer S.C."/>
            <person name="Aftuck L."/>
            <person name="Alexander A."/>
            <person name="An P."/>
            <person name="Anderson E."/>
            <person name="Anderson S."/>
            <person name="Arachi H."/>
            <person name="Azer M."/>
            <person name="Bachantsang P."/>
            <person name="Barry A."/>
            <person name="Bayul T."/>
            <person name="Berlin A."/>
            <person name="Bessette D."/>
            <person name="Bloom T."/>
            <person name="Blye J."/>
            <person name="Boguslavskiy L."/>
            <person name="Bonnet C."/>
            <person name="Boukhgalter B."/>
            <person name="Bourzgui I."/>
            <person name="Brown A."/>
            <person name="Cahill P."/>
            <person name="Channer S."/>
            <person name="Cheshatsang Y."/>
            <person name="Chuda L."/>
            <person name="Citroen M."/>
            <person name="Collymore A."/>
            <person name="Cooke P."/>
            <person name="Costello M."/>
            <person name="D'Aco K."/>
            <person name="Daza R."/>
            <person name="De Haan G."/>
            <person name="DeGray S."/>
            <person name="DeMaso C."/>
            <person name="Dhargay N."/>
            <person name="Dooley K."/>
            <person name="Dooley E."/>
            <person name="Doricent M."/>
            <person name="Dorje P."/>
            <person name="Dorjee K."/>
            <person name="Dupes A."/>
            <person name="Elong R."/>
            <person name="Falk J."/>
            <person name="Farina A."/>
            <person name="Faro S."/>
            <person name="Ferguson D."/>
            <person name="Fisher S."/>
            <person name="Foley C.D."/>
            <person name="Franke A."/>
            <person name="Friedrich D."/>
            <person name="Gadbois L."/>
            <person name="Gearin G."/>
            <person name="Gearin C.R."/>
            <person name="Giannoukos G."/>
            <person name="Goode T."/>
            <person name="Graham J."/>
            <person name="Grandbois E."/>
            <person name="Grewal S."/>
            <person name="Gyaltsen K."/>
            <person name="Hafez N."/>
            <person name="Hagos B."/>
            <person name="Hall J."/>
            <person name="Henson C."/>
            <person name="Hollinger A."/>
            <person name="Honan T."/>
            <person name="Huard M.D."/>
            <person name="Hughes L."/>
            <person name="Hurhula B."/>
            <person name="Husby M.E."/>
            <person name="Kamat A."/>
            <person name="Kanga B."/>
            <person name="Kashin S."/>
            <person name="Khazanovich D."/>
            <person name="Kisner P."/>
            <person name="Lance K."/>
            <person name="Lara M."/>
            <person name="Lee W."/>
            <person name="Lennon N."/>
            <person name="Letendre F."/>
            <person name="LeVine R."/>
            <person name="Lipovsky A."/>
            <person name="Liu X."/>
            <person name="Liu J."/>
            <person name="Liu S."/>
            <person name="Lokyitsang T."/>
            <person name="Lokyitsang Y."/>
            <person name="Lubonja R."/>
            <person name="Lui A."/>
            <person name="MacDonald P."/>
            <person name="Magnisalis V."/>
            <person name="Maru K."/>
            <person name="Matthews C."/>
            <person name="McCusker W."/>
            <person name="McDonough S."/>
            <person name="Mehta T."/>
            <person name="Meldrim J."/>
            <person name="Meneus L."/>
            <person name="Mihai O."/>
            <person name="Mihalev A."/>
            <person name="Mihova T."/>
            <person name="Mittelman R."/>
            <person name="Mlenga V."/>
            <person name="Montmayeur A."/>
            <person name="Mulrain L."/>
            <person name="Navidi A."/>
            <person name="Naylor J."/>
            <person name="Negash T."/>
            <person name="Nguyen T."/>
            <person name="Nguyen N."/>
            <person name="Nicol R."/>
            <person name="Norbu C."/>
            <person name="Norbu N."/>
            <person name="Novod N."/>
            <person name="O'Neill B."/>
            <person name="Osman S."/>
            <person name="Markiewicz E."/>
            <person name="Oyono O.L."/>
            <person name="Patti C."/>
            <person name="Phunkhang P."/>
            <person name="Pierre F."/>
            <person name="Priest M."/>
            <person name="Raghuraman S."/>
            <person name="Rege F."/>
            <person name="Reyes R."/>
            <person name="Rise C."/>
            <person name="Rogov P."/>
            <person name="Ross K."/>
            <person name="Ryan E."/>
            <person name="Settipalli S."/>
            <person name="Shea T."/>
            <person name="Sherpa N."/>
            <person name="Shi L."/>
            <person name="Shih D."/>
            <person name="Sparrow T."/>
            <person name="Spaulding J."/>
            <person name="Stalker J."/>
            <person name="Stange-Thomann N."/>
            <person name="Stavropoulos S."/>
            <person name="Stone C."/>
            <person name="Strader C."/>
            <person name="Tesfaye S."/>
            <person name="Thomson T."/>
            <person name="Thoulutsang Y."/>
            <person name="Thoulutsang D."/>
            <person name="Topham K."/>
            <person name="Topping I."/>
            <person name="Tsamla T."/>
            <person name="Vassiliev H."/>
            <person name="Vo A."/>
            <person name="Wangchuk T."/>
            <person name="Wangdi T."/>
            <person name="Weiand M."/>
            <person name="Wilkinson J."/>
            <person name="Wilson A."/>
            <person name="Yadav S."/>
            <person name="Young G."/>
            <person name="Yu Q."/>
            <person name="Zembek L."/>
            <person name="Zhong D."/>
            <person name="Zimmer A."/>
            <person name="Zwirko Z."/>
            <person name="Jaffe D.B."/>
            <person name="Alvarez P."/>
            <person name="Brockman W."/>
            <person name="Butler J."/>
            <person name="Chin C."/>
            <person name="Gnerre S."/>
            <person name="Grabherr M."/>
            <person name="Kleber M."/>
            <person name="Mauceli E."/>
            <person name="MacCallum I."/>
        </authorList>
    </citation>
    <scope>NUCLEOTIDE SEQUENCE [LARGE SCALE GENOMIC DNA]</scope>
    <source>
        <strain evidence="4 5">TSC#14021-0224.01</strain>
    </source>
</reference>
<organism evidence="4 5">
    <name type="scientific">Drosophila erecta</name>
    <name type="common">Fruit fly</name>
    <dbReference type="NCBI Taxonomy" id="7220"/>
    <lineage>
        <taxon>Eukaryota</taxon>
        <taxon>Metazoa</taxon>
        <taxon>Ecdysozoa</taxon>
        <taxon>Arthropoda</taxon>
        <taxon>Hexapoda</taxon>
        <taxon>Insecta</taxon>
        <taxon>Pterygota</taxon>
        <taxon>Neoptera</taxon>
        <taxon>Endopterygota</taxon>
        <taxon>Diptera</taxon>
        <taxon>Brachycera</taxon>
        <taxon>Muscomorpha</taxon>
        <taxon>Ephydroidea</taxon>
        <taxon>Drosophilidae</taxon>
        <taxon>Drosophila</taxon>
        <taxon>Sophophora</taxon>
    </lineage>
</organism>
<dbReference type="PRINTS" id="PR00019">
    <property type="entry name" value="LEURICHRPT"/>
</dbReference>
<dbReference type="PROSITE" id="PS51450">
    <property type="entry name" value="LRR"/>
    <property type="match status" value="3"/>
</dbReference>
<evidence type="ECO:0000313" key="4">
    <source>
        <dbReference type="EMBL" id="EDV49271.1"/>
    </source>
</evidence>
<evidence type="ECO:0000256" key="2">
    <source>
        <dbReference type="ARBA" id="ARBA00022729"/>
    </source>
</evidence>
<name>B3P182_DROER</name>
<dbReference type="EMBL" id="CH954181">
    <property type="protein sequence ID" value="EDV49271.1"/>
    <property type="molecule type" value="Genomic_DNA"/>
</dbReference>
<dbReference type="InterPro" id="IPR050328">
    <property type="entry name" value="Dev_Immune_Receptor"/>
</dbReference>
<sequence>MVKIVNQHCDLGLALLFAWTWLTRLVVAAHLVDIPTSSRLAAEREELQLSRQDVGRLSYQSIHRMLRDENEPASIRGELRYQQKRHKRELELNAPANKLNLTHRDLRTFNSTGGQWKGDCQVITAMDLSSNQLESISLDKFNQLRQLDLGNNSLEVIPLSLADNNKSLPFVTLDLSCNKFCQMSTSFFAQRLPLLKHLNLAHNELVNISRESFYNLLELQTLVLSHNKISDIDYETFLALPNLQYLDLSHNRLSGSAIRALQGIPDLVSLSIAYNPDVGVAMQEFVASWSLKELDASGTGLCQVPAALAQSVRTLRLADNWLKVS</sequence>
<evidence type="ECO:0000313" key="5">
    <source>
        <dbReference type="Proteomes" id="UP000008711"/>
    </source>
</evidence>
<dbReference type="eggNOG" id="KOG0619">
    <property type="taxonomic scope" value="Eukaryota"/>
</dbReference>
<dbReference type="AlphaFoldDB" id="B3P182"/>
<dbReference type="FunFam" id="3.80.10.10:FF:001361">
    <property type="entry name" value="2mit, isoform A"/>
    <property type="match status" value="1"/>
</dbReference>
<dbReference type="PANTHER" id="PTHR24373:SF370">
    <property type="entry name" value="FISH-LIPS, ISOFORM E"/>
    <property type="match status" value="1"/>
</dbReference>
<accession>B3P182</accession>
<dbReference type="PANTHER" id="PTHR24373">
    <property type="entry name" value="SLIT RELATED LEUCINE-RICH REPEAT NEURONAL PROTEIN"/>
    <property type="match status" value="1"/>
</dbReference>
<proteinExistence type="predicted"/>
<dbReference type="Pfam" id="PF00560">
    <property type="entry name" value="LRR_1"/>
    <property type="match status" value="2"/>
</dbReference>
<gene>
    <name evidence="4" type="primary">Dere\GG17077</name>
    <name evidence="4" type="ORF">Dere_GG17077</name>
</gene>
<dbReference type="Proteomes" id="UP000008711">
    <property type="component" value="Unassembled WGS sequence"/>
</dbReference>
<keyword evidence="2" id="KW-0732">Signal</keyword>
<dbReference type="GO" id="GO:0031012">
    <property type="term" value="C:extracellular matrix"/>
    <property type="evidence" value="ECO:0007669"/>
    <property type="project" value="TreeGrafter"/>
</dbReference>
<evidence type="ECO:0000256" key="3">
    <source>
        <dbReference type="ARBA" id="ARBA00022737"/>
    </source>
</evidence>
<dbReference type="InterPro" id="IPR003591">
    <property type="entry name" value="Leu-rich_rpt_typical-subtyp"/>
</dbReference>
<dbReference type="Gene3D" id="3.80.10.10">
    <property type="entry name" value="Ribonuclease Inhibitor"/>
    <property type="match status" value="2"/>
</dbReference>
<dbReference type="PhylomeDB" id="B3P182"/>
<dbReference type="SMART" id="SM00369">
    <property type="entry name" value="LRR_TYP"/>
    <property type="match status" value="4"/>
</dbReference>
<protein>
    <submittedName>
        <fullName evidence="4">GG17077</fullName>
    </submittedName>
</protein>
<dbReference type="GO" id="GO:0005615">
    <property type="term" value="C:extracellular space"/>
    <property type="evidence" value="ECO:0007669"/>
    <property type="project" value="TreeGrafter"/>
</dbReference>
<dbReference type="OrthoDB" id="28057at2759"/>
<dbReference type="HOGENOM" id="CLU_776753_0_0_1"/>
<reference evidence="4 5" key="2">
    <citation type="journal article" date="2008" name="Bioinformatics">
        <title>Assembly reconciliation.</title>
        <authorList>
            <person name="Zimin A.V."/>
            <person name="Smith D.R."/>
            <person name="Sutton G."/>
            <person name="Yorke J.A."/>
        </authorList>
    </citation>
    <scope>NUCLEOTIDE SEQUENCE [LARGE SCALE GENOMIC DNA]</scope>
    <source>
        <strain evidence="4 5">TSC#14021-0224.01</strain>
    </source>
</reference>
<dbReference type="SUPFAM" id="SSF52058">
    <property type="entry name" value="L domain-like"/>
    <property type="match status" value="1"/>
</dbReference>
<dbReference type="InterPro" id="IPR001611">
    <property type="entry name" value="Leu-rich_rpt"/>
</dbReference>